<feature type="compositionally biased region" description="Low complexity" evidence="2">
    <location>
        <begin position="235"/>
        <end position="247"/>
    </location>
</feature>
<comment type="caution">
    <text evidence="4">The sequence shown here is derived from an EMBL/GenBank/DDBJ whole genome shotgun (WGS) entry which is preliminary data.</text>
</comment>
<gene>
    <name evidence="4" type="ORF">CTEN210_18041</name>
</gene>
<evidence type="ECO:0000259" key="3">
    <source>
        <dbReference type="PROSITE" id="PS50245"/>
    </source>
</evidence>
<feature type="region of interest" description="Disordered" evidence="2">
    <location>
        <begin position="118"/>
        <end position="249"/>
    </location>
</feature>
<evidence type="ECO:0000256" key="1">
    <source>
        <dbReference type="SAM" id="Coils"/>
    </source>
</evidence>
<evidence type="ECO:0000313" key="4">
    <source>
        <dbReference type="EMBL" id="GFH61565.1"/>
    </source>
</evidence>
<protein>
    <recommendedName>
        <fullName evidence="3">CAP-Gly domain-containing protein</fullName>
    </recommendedName>
</protein>
<evidence type="ECO:0000256" key="2">
    <source>
        <dbReference type="SAM" id="MobiDB-lite"/>
    </source>
</evidence>
<feature type="coiled-coil region" evidence="1">
    <location>
        <begin position="570"/>
        <end position="660"/>
    </location>
</feature>
<feature type="compositionally biased region" description="Basic and acidic residues" evidence="2">
    <location>
        <begin position="144"/>
        <end position="158"/>
    </location>
</feature>
<feature type="coiled-coil region" evidence="1">
    <location>
        <begin position="1186"/>
        <end position="1220"/>
    </location>
</feature>
<keyword evidence="5" id="KW-1185">Reference proteome</keyword>
<name>A0AAD3HFC0_9STRA</name>
<dbReference type="Pfam" id="PF01302">
    <property type="entry name" value="CAP_GLY"/>
    <property type="match status" value="1"/>
</dbReference>
<dbReference type="EMBL" id="BLLK01000074">
    <property type="protein sequence ID" value="GFH61565.1"/>
    <property type="molecule type" value="Genomic_DNA"/>
</dbReference>
<reference evidence="4 5" key="1">
    <citation type="journal article" date="2021" name="Sci. Rep.">
        <title>The genome of the diatom Chaetoceros tenuissimus carries an ancient integrated fragment of an extant virus.</title>
        <authorList>
            <person name="Hongo Y."/>
            <person name="Kimura K."/>
            <person name="Takaki Y."/>
            <person name="Yoshida Y."/>
            <person name="Baba S."/>
            <person name="Kobayashi G."/>
            <person name="Nagasaki K."/>
            <person name="Hano T."/>
            <person name="Tomaru Y."/>
        </authorList>
    </citation>
    <scope>NUCLEOTIDE SEQUENCE [LARGE SCALE GENOMIC DNA]</scope>
    <source>
        <strain evidence="4 5">NIES-3715</strain>
    </source>
</reference>
<keyword evidence="1" id="KW-0175">Coiled coil</keyword>
<organism evidence="4 5">
    <name type="scientific">Chaetoceros tenuissimus</name>
    <dbReference type="NCBI Taxonomy" id="426638"/>
    <lineage>
        <taxon>Eukaryota</taxon>
        <taxon>Sar</taxon>
        <taxon>Stramenopiles</taxon>
        <taxon>Ochrophyta</taxon>
        <taxon>Bacillariophyta</taxon>
        <taxon>Coscinodiscophyceae</taxon>
        <taxon>Chaetocerotophycidae</taxon>
        <taxon>Chaetocerotales</taxon>
        <taxon>Chaetocerotaceae</taxon>
        <taxon>Chaetoceros</taxon>
    </lineage>
</organism>
<proteinExistence type="predicted"/>
<evidence type="ECO:0000313" key="5">
    <source>
        <dbReference type="Proteomes" id="UP001054902"/>
    </source>
</evidence>
<feature type="domain" description="CAP-Gly" evidence="3">
    <location>
        <begin position="44"/>
        <end position="80"/>
    </location>
</feature>
<dbReference type="InterPro" id="IPR000938">
    <property type="entry name" value="CAP-Gly_domain"/>
</dbReference>
<dbReference type="InterPro" id="IPR036859">
    <property type="entry name" value="CAP-Gly_dom_sf"/>
</dbReference>
<sequence>MSESPSPSSSLTVGDPVSITKNDETLEGVISYIGPVEFNSSSDWIGIRLTGSSINKGKNDGTVQSKKYFDAPPNCGMFIKSNFVEKRQLTRLEGIKLKRELKGAPLNLPDDSNRRLVRASSSMEDDDVSVTSMRSTGTSASNRNRIEELRKKRMELKVKNKIASPSPVAGVSTSSNAAMTSTASVSSTSTPSKTVGTPSRTPAKRPSTPRSTSIKKKPEETPTRTPLVRKPRTPSSTSIKSTSSDSIQKPLSLTQVTHLKEKINILETQLSQQAKEMQENLDKHLQEKKSLEKDLKHLQEKYKDLSQEYTTLKEKDVDSNRTESTNEQLTTLQSQLSELKASNQILSHEKENLKIECNSLTEKYTTLKSNHEVDLNKANTAIATLEEENIQCKADLSIYKNEIAELKEKLSLRPMDTSNNFKEQAKQQATVLKYQRQIQELEQEKINQEHLFEDLSLEKEQLEEKYEDLWNTFEEHKIDYESAQIELEEAKMELEDYKERAEKAEAAVAVGNVTTGEENEGQNVEEVTQALSIQNSRLREAILRLREQTSVEKMELTKQIHAFEKDAQMIASMKEEIAKFTENEAKMKQEVKDLKEMVDQGSAFEQMVEDLSERVLAVEDNNISLQTTIRELEEASELNAEMEEAQAEEIKILMSELQNRETVVLNLEEAIKMQRRRELDFQRTVGNYRSTIETLQREKEALLLEIGGREGAEEGALLASQKALTQAAQSVADAALARKKEANTSFQLIDAQVKSHLAERLEEFLPQEVASAEISAVKGELLLSKIAMKASISLQSISEIFATSTKEAMNCLEELGSTIASTDCISISNSVSQKVAITLHQTKFSNLAIEISCSCMNILSAGQWPELLTIEQSHELGTFAAHSVQALDSALSEQLLLLKVEGALSPHQSNLNDVLQALTTVKDSIQESGFIPKGWEAPGLSISKSLSMCKFNVHGIIAILSSLIMDETDQLHSAAALLEGLVKKLEVFLTEISTSINSLSSIDLFDEKALASLESLSSRLCEASSIISKEADALMTSQDKISSINISSLNDKTTTMASSLTKLSTFLRSQGSDKNEFNWLSPESSDAWISVVEAASERSQTLGGEDLNFVARGKKIEEYLSTAVENDTKLTEAEEKIKTLINSITTKSKEIAIQNSRLEELESLLAQSGDLAVVKSASPVKAPEEVRTLRQEIDVLNQALEATQSQIDEYEREIRSLKEQKTRGGSSRSNRRISLDTDFSLASLGISSPSKSRQEATATSLSLESAFFRPALRDALSDASVWKAKTLSDKVSQLPPLSDISSTFRKDLTNNSRQLNLAFSEVRLAKASIGLVKLDRNATGFYSQSLLDNERAKVASAMNRLESIECRTNLAMQAITC</sequence>
<dbReference type="SMART" id="SM01052">
    <property type="entry name" value="CAP_GLY"/>
    <property type="match status" value="1"/>
</dbReference>
<feature type="compositionally biased region" description="Polar residues" evidence="2">
    <location>
        <begin position="129"/>
        <end position="143"/>
    </location>
</feature>
<feature type="compositionally biased region" description="Low complexity" evidence="2">
    <location>
        <begin position="171"/>
        <end position="199"/>
    </location>
</feature>
<dbReference type="PROSITE" id="PS50245">
    <property type="entry name" value="CAP_GLY_2"/>
    <property type="match status" value="1"/>
</dbReference>
<dbReference type="SUPFAM" id="SSF74924">
    <property type="entry name" value="Cap-Gly domain"/>
    <property type="match status" value="1"/>
</dbReference>
<feature type="coiled-coil region" evidence="1">
    <location>
        <begin position="256"/>
        <end position="507"/>
    </location>
</feature>
<accession>A0AAD3HFC0</accession>
<dbReference type="Gene3D" id="2.30.30.190">
    <property type="entry name" value="CAP Gly-rich-like domain"/>
    <property type="match status" value="1"/>
</dbReference>
<dbReference type="Proteomes" id="UP001054902">
    <property type="component" value="Unassembled WGS sequence"/>
</dbReference>